<gene>
    <name evidence="2" type="ORF">EAH69_00695</name>
</gene>
<dbReference type="Pfam" id="PF00535">
    <property type="entry name" value="Glycos_transf_2"/>
    <property type="match status" value="1"/>
</dbReference>
<dbReference type="RefSeq" id="WP_121933283.1">
    <property type="nucleotide sequence ID" value="NZ_RDOJ01000001.1"/>
</dbReference>
<feature type="domain" description="Glycosyltransferase 2-like" evidence="1">
    <location>
        <begin position="3"/>
        <end position="156"/>
    </location>
</feature>
<dbReference type="CDD" id="cd00761">
    <property type="entry name" value="Glyco_tranf_GTA_type"/>
    <property type="match status" value="1"/>
</dbReference>
<dbReference type="InterPro" id="IPR001173">
    <property type="entry name" value="Glyco_trans_2-like"/>
</dbReference>
<keyword evidence="3" id="KW-1185">Reference proteome</keyword>
<dbReference type="GO" id="GO:0016758">
    <property type="term" value="F:hexosyltransferase activity"/>
    <property type="evidence" value="ECO:0007669"/>
    <property type="project" value="UniProtKB-ARBA"/>
</dbReference>
<comment type="caution">
    <text evidence="2">The sequence shown here is derived from an EMBL/GenBank/DDBJ whole genome shotgun (WGS) entry which is preliminary data.</text>
</comment>
<dbReference type="PANTHER" id="PTHR22916:SF3">
    <property type="entry name" value="UDP-GLCNAC:BETAGAL BETA-1,3-N-ACETYLGLUCOSAMINYLTRANSFERASE-LIKE PROTEIN 1"/>
    <property type="match status" value="1"/>
</dbReference>
<dbReference type="SUPFAM" id="SSF53448">
    <property type="entry name" value="Nucleotide-diphospho-sugar transferases"/>
    <property type="match status" value="1"/>
</dbReference>
<evidence type="ECO:0000313" key="3">
    <source>
        <dbReference type="Proteomes" id="UP000275348"/>
    </source>
</evidence>
<sequence>MITVFTPTYNRAYILPVLFKSLQNQTDKNFEWIIVDDGSTDNTKHIIEEFLQIAFFKIHYFKKENQGKHIAINFAVNKAKGDLFFIVDSDDYLANNAIEYLNSKYSLIKNDNLIAGIGIAYRSIKNNKKLMLTKEIPNGEILSTYNKLTYKLNIKGEFATAFKTSIQKKYPYPYFEGENFFRESFVYRQIGKDYKTLYVDEPIYFADYLSDGLTIESWKILKKNPLGASFFFKELSKEDIPIKEKLIALNKYWDFEYNDIESSVFSKFKGVSLLLSVIVLINKKINFINLH</sequence>
<organism evidence="2 3">
    <name type="scientific">Faecalibacter macacae</name>
    <dbReference type="NCBI Taxonomy" id="1859289"/>
    <lineage>
        <taxon>Bacteria</taxon>
        <taxon>Pseudomonadati</taxon>
        <taxon>Bacteroidota</taxon>
        <taxon>Flavobacteriia</taxon>
        <taxon>Flavobacteriales</taxon>
        <taxon>Weeksellaceae</taxon>
        <taxon>Faecalibacter</taxon>
    </lineage>
</organism>
<proteinExistence type="predicted"/>
<reference evidence="2 3" key="1">
    <citation type="submission" date="2018-10" db="EMBL/GenBank/DDBJ databases">
        <authorList>
            <person name="Chen X."/>
        </authorList>
    </citation>
    <scope>NUCLEOTIDE SEQUENCE [LARGE SCALE GENOMIC DNA]</scope>
    <source>
        <strain evidence="2 3">YIM 102668</strain>
    </source>
</reference>
<dbReference type="OrthoDB" id="9810303at2"/>
<dbReference type="Proteomes" id="UP000275348">
    <property type="component" value="Unassembled WGS sequence"/>
</dbReference>
<dbReference type="Gene3D" id="3.90.550.10">
    <property type="entry name" value="Spore Coat Polysaccharide Biosynthesis Protein SpsA, Chain A"/>
    <property type="match status" value="1"/>
</dbReference>
<evidence type="ECO:0000313" key="2">
    <source>
        <dbReference type="EMBL" id="RLZ12705.1"/>
    </source>
</evidence>
<dbReference type="EMBL" id="RDOJ01000001">
    <property type="protein sequence ID" value="RLZ12705.1"/>
    <property type="molecule type" value="Genomic_DNA"/>
</dbReference>
<name>A0A3L9MJ22_9FLAO</name>
<protein>
    <submittedName>
        <fullName evidence="2">Glycosyltransferase family 2 protein</fullName>
    </submittedName>
</protein>
<accession>A0A3L9MJ22</accession>
<dbReference type="InterPro" id="IPR029044">
    <property type="entry name" value="Nucleotide-diphossugar_trans"/>
</dbReference>
<evidence type="ECO:0000259" key="1">
    <source>
        <dbReference type="Pfam" id="PF00535"/>
    </source>
</evidence>
<dbReference type="PANTHER" id="PTHR22916">
    <property type="entry name" value="GLYCOSYLTRANSFERASE"/>
    <property type="match status" value="1"/>
</dbReference>
<dbReference type="AlphaFoldDB" id="A0A3L9MJ22"/>